<evidence type="ECO:0000256" key="1">
    <source>
        <dbReference type="ARBA" id="ARBA00022679"/>
    </source>
</evidence>
<dbReference type="PROSITE" id="PS50011">
    <property type="entry name" value="PROTEIN_KINASE_DOM"/>
    <property type="match status" value="1"/>
</dbReference>
<keyword evidence="4" id="KW-0067">ATP-binding</keyword>
<evidence type="ECO:0000313" key="6">
    <source>
        <dbReference type="EMBL" id="KAJ3563628.1"/>
    </source>
</evidence>
<name>A0AAD5VM86_9AGAR</name>
<dbReference type="PANTHER" id="PTHR44329:SF288">
    <property type="entry name" value="MITOGEN-ACTIVATED PROTEIN KINASE KINASE KINASE 20"/>
    <property type="match status" value="1"/>
</dbReference>
<accession>A0AAD5VM86</accession>
<organism evidence="6 7">
    <name type="scientific">Leucocoprinus birnbaumii</name>
    <dbReference type="NCBI Taxonomy" id="56174"/>
    <lineage>
        <taxon>Eukaryota</taxon>
        <taxon>Fungi</taxon>
        <taxon>Dikarya</taxon>
        <taxon>Basidiomycota</taxon>
        <taxon>Agaricomycotina</taxon>
        <taxon>Agaricomycetes</taxon>
        <taxon>Agaricomycetidae</taxon>
        <taxon>Agaricales</taxon>
        <taxon>Agaricineae</taxon>
        <taxon>Agaricaceae</taxon>
        <taxon>Leucocoprinus</taxon>
    </lineage>
</organism>
<keyword evidence="3" id="KW-0418">Kinase</keyword>
<keyword evidence="7" id="KW-1185">Reference proteome</keyword>
<dbReference type="InterPro" id="IPR051681">
    <property type="entry name" value="Ser/Thr_Kinases-Pseudokinases"/>
</dbReference>
<evidence type="ECO:0000259" key="5">
    <source>
        <dbReference type="PROSITE" id="PS50011"/>
    </source>
</evidence>
<protein>
    <recommendedName>
        <fullName evidence="5">Protein kinase domain-containing protein</fullName>
    </recommendedName>
</protein>
<comment type="caution">
    <text evidence="6">The sequence shown here is derived from an EMBL/GenBank/DDBJ whole genome shotgun (WGS) entry which is preliminary data.</text>
</comment>
<evidence type="ECO:0000256" key="2">
    <source>
        <dbReference type="ARBA" id="ARBA00022741"/>
    </source>
</evidence>
<evidence type="ECO:0000256" key="3">
    <source>
        <dbReference type="ARBA" id="ARBA00022777"/>
    </source>
</evidence>
<proteinExistence type="predicted"/>
<dbReference type="Proteomes" id="UP001213000">
    <property type="component" value="Unassembled WGS sequence"/>
</dbReference>
<feature type="domain" description="Protein kinase" evidence="5">
    <location>
        <begin position="1"/>
        <end position="315"/>
    </location>
</feature>
<dbReference type="GO" id="GO:0005524">
    <property type="term" value="F:ATP binding"/>
    <property type="evidence" value="ECO:0007669"/>
    <property type="project" value="UniProtKB-KW"/>
</dbReference>
<dbReference type="EMBL" id="JANIEX010000739">
    <property type="protein sequence ID" value="KAJ3563628.1"/>
    <property type="molecule type" value="Genomic_DNA"/>
</dbReference>
<keyword evidence="2" id="KW-0547">Nucleotide-binding</keyword>
<dbReference type="Gene3D" id="1.10.510.10">
    <property type="entry name" value="Transferase(Phosphotransferase) domain 1"/>
    <property type="match status" value="1"/>
</dbReference>
<gene>
    <name evidence="6" type="ORF">NP233_g8818</name>
</gene>
<dbReference type="GO" id="GO:0004674">
    <property type="term" value="F:protein serine/threonine kinase activity"/>
    <property type="evidence" value="ECO:0007669"/>
    <property type="project" value="TreeGrafter"/>
</dbReference>
<dbReference type="Pfam" id="PF00069">
    <property type="entry name" value="Pkinase"/>
    <property type="match status" value="1"/>
</dbReference>
<evidence type="ECO:0000313" key="7">
    <source>
        <dbReference type="Proteomes" id="UP001213000"/>
    </source>
</evidence>
<dbReference type="InterPro" id="IPR011009">
    <property type="entry name" value="Kinase-like_dom_sf"/>
</dbReference>
<dbReference type="InterPro" id="IPR000719">
    <property type="entry name" value="Prot_kinase_dom"/>
</dbReference>
<keyword evidence="1" id="KW-0808">Transferase</keyword>
<sequence length="380" mass="43198">MNPAEKPSSETRLAHILQDEESLDSLCKLRGRRAQAMVDYLYCLLVEPQDKATSHIQAFSPLYKLCISSYKIPRYVIMSSSLKLQINSFVGYRWGYKLNRAGMTDLEGGTLIYPLSGEGLYGVKPNHEDMAALRLLIFDLASGLTYLHKQGRVHGSLKQGSITVNNHGRACIRGFELSYVKLDKKLESENAPEIMRQAHALHHIFRGTSWIAPELCREPGEWHGLEGDMWAFGILSFNILRLENKVGFQKYVNLEQKAASQMATGASPLTSEFLSHFDNQDQAILKLVDRCWHHDSDKQITAGEFLHGLRSAEIFREESGDEAKADKEEWQFWARQREGGENLMANVDLERIGHILDTLSQSVEAGEDLTADWNQLWEWE</sequence>
<dbReference type="SMART" id="SM00220">
    <property type="entry name" value="S_TKc"/>
    <property type="match status" value="1"/>
</dbReference>
<reference evidence="6" key="1">
    <citation type="submission" date="2022-07" db="EMBL/GenBank/DDBJ databases">
        <title>Genome Sequence of Leucocoprinus birnbaumii.</title>
        <authorList>
            <person name="Buettner E."/>
        </authorList>
    </citation>
    <scope>NUCLEOTIDE SEQUENCE</scope>
    <source>
        <strain evidence="6">VT141</strain>
    </source>
</reference>
<dbReference type="AlphaFoldDB" id="A0AAD5VM86"/>
<dbReference type="PANTHER" id="PTHR44329">
    <property type="entry name" value="SERINE/THREONINE-PROTEIN KINASE TNNI3K-RELATED"/>
    <property type="match status" value="1"/>
</dbReference>
<dbReference type="SUPFAM" id="SSF56112">
    <property type="entry name" value="Protein kinase-like (PK-like)"/>
    <property type="match status" value="1"/>
</dbReference>
<evidence type="ECO:0000256" key="4">
    <source>
        <dbReference type="ARBA" id="ARBA00022840"/>
    </source>
</evidence>